<accession>A0A0M3KF12</accession>
<dbReference type="OrthoDB" id="43547at2759"/>
<name>A0A0M3KF12_ANISI</name>
<dbReference type="Proteomes" id="UP000267096">
    <property type="component" value="Unassembled WGS sequence"/>
</dbReference>
<keyword evidence="3" id="KW-1185">Reference proteome</keyword>
<evidence type="ECO:0000313" key="4">
    <source>
        <dbReference type="WBParaSite" id="ASIM_0001957101-mRNA-1"/>
    </source>
</evidence>
<sequence length="284" mass="32825">MKLRMVTAKENDGNKKMIREAQEVVLLMKQNCRVSRNIRALWFFEHLNSNVSLRHTSNTEDLNNDELEVVGMIAKDGLEIREGEELKVCSDTVVTYLSKLYRFVFVLDVSPSVVVAYNFPGTKRQFSAELYVSVCVYSPFICFDGDTVIIQGVHINGENVERVLRFIDEELKSFINSLCNSMRIHLRRWNHERRRVRKEADELIPGTFFRQPSIYPDDEKPETSAGSLDLNEPRKISTTAKKTSDEGFIQPEWSLIFMLRMGLLGIQMLPENTQSSWLLSYCLL</sequence>
<feature type="region of interest" description="Disordered" evidence="1">
    <location>
        <begin position="209"/>
        <end position="234"/>
    </location>
</feature>
<evidence type="ECO:0000313" key="2">
    <source>
        <dbReference type="EMBL" id="VDK66850.1"/>
    </source>
</evidence>
<dbReference type="PANTHER" id="PTHR14918:SF3">
    <property type="entry name" value="KICSTOR COMPLEX PROTEIN SZT2"/>
    <property type="match status" value="1"/>
</dbReference>
<organism evidence="4">
    <name type="scientific">Anisakis simplex</name>
    <name type="common">Herring worm</name>
    <dbReference type="NCBI Taxonomy" id="6269"/>
    <lineage>
        <taxon>Eukaryota</taxon>
        <taxon>Metazoa</taxon>
        <taxon>Ecdysozoa</taxon>
        <taxon>Nematoda</taxon>
        <taxon>Chromadorea</taxon>
        <taxon>Rhabditida</taxon>
        <taxon>Spirurina</taxon>
        <taxon>Ascaridomorpha</taxon>
        <taxon>Ascaridoidea</taxon>
        <taxon>Anisakidae</taxon>
        <taxon>Anisakis</taxon>
        <taxon>Anisakis simplex complex</taxon>
    </lineage>
</organism>
<evidence type="ECO:0000313" key="3">
    <source>
        <dbReference type="Proteomes" id="UP000267096"/>
    </source>
</evidence>
<proteinExistence type="predicted"/>
<reference evidence="2 3" key="2">
    <citation type="submission" date="2018-11" db="EMBL/GenBank/DDBJ databases">
        <authorList>
            <consortium name="Pathogen Informatics"/>
        </authorList>
    </citation>
    <scope>NUCLEOTIDE SEQUENCE [LARGE SCALE GENOMIC DNA]</scope>
</reference>
<gene>
    <name evidence="2" type="ORF">ASIM_LOCUS18959</name>
</gene>
<dbReference type="EMBL" id="UYRR01036365">
    <property type="protein sequence ID" value="VDK66850.1"/>
    <property type="molecule type" value="Genomic_DNA"/>
</dbReference>
<dbReference type="GO" id="GO:0005777">
    <property type="term" value="C:peroxisome"/>
    <property type="evidence" value="ECO:0007669"/>
    <property type="project" value="InterPro"/>
</dbReference>
<reference evidence="4" key="1">
    <citation type="submission" date="2017-02" db="UniProtKB">
        <authorList>
            <consortium name="WormBaseParasite"/>
        </authorList>
    </citation>
    <scope>IDENTIFICATION</scope>
</reference>
<dbReference type="WBParaSite" id="ASIM_0001957101-mRNA-1">
    <property type="protein sequence ID" value="ASIM_0001957101-mRNA-1"/>
    <property type="gene ID" value="ASIM_0001957101"/>
</dbReference>
<dbReference type="AlphaFoldDB" id="A0A0M3KF12"/>
<dbReference type="PANTHER" id="PTHR14918">
    <property type="entry name" value="KICSTOR COMPLEX PROTEIN SZT2"/>
    <property type="match status" value="1"/>
</dbReference>
<protein>
    <submittedName>
        <fullName evidence="4">Protein SZT2 (inferred by orthology to a human protein)</fullName>
    </submittedName>
</protein>
<dbReference type="InterPro" id="IPR033228">
    <property type="entry name" value="SZT2"/>
</dbReference>
<evidence type="ECO:0000256" key="1">
    <source>
        <dbReference type="SAM" id="MobiDB-lite"/>
    </source>
</evidence>